<evidence type="ECO:0000313" key="2">
    <source>
        <dbReference type="EMBL" id="MBB5319302.1"/>
    </source>
</evidence>
<accession>A0A7W8MTC5</accession>
<keyword evidence="3" id="KW-1185">Reference proteome</keyword>
<evidence type="ECO:0000313" key="3">
    <source>
        <dbReference type="Proteomes" id="UP000568106"/>
    </source>
</evidence>
<evidence type="ECO:0000256" key="1">
    <source>
        <dbReference type="SAM" id="MobiDB-lite"/>
    </source>
</evidence>
<comment type="caution">
    <text evidence="2">The sequence shown here is derived from an EMBL/GenBank/DDBJ whole genome shotgun (WGS) entry which is preliminary data.</text>
</comment>
<name>A0A7W8MTC5_9BACT</name>
<evidence type="ECO:0008006" key="4">
    <source>
        <dbReference type="Google" id="ProtNLM"/>
    </source>
</evidence>
<organism evidence="2 3">
    <name type="scientific">Tunturiibacter empetritectus</name>
    <dbReference type="NCBI Taxonomy" id="3069691"/>
    <lineage>
        <taxon>Bacteria</taxon>
        <taxon>Pseudomonadati</taxon>
        <taxon>Acidobacteriota</taxon>
        <taxon>Terriglobia</taxon>
        <taxon>Terriglobales</taxon>
        <taxon>Acidobacteriaceae</taxon>
        <taxon>Tunturiibacter</taxon>
    </lineage>
</organism>
<dbReference type="Proteomes" id="UP000568106">
    <property type="component" value="Unassembled WGS sequence"/>
</dbReference>
<feature type="region of interest" description="Disordered" evidence="1">
    <location>
        <begin position="129"/>
        <end position="154"/>
    </location>
</feature>
<gene>
    <name evidence="2" type="ORF">HDF09_004008</name>
</gene>
<sequence length="198" mass="22077">MADLVPQEPQSADDYQDRTTAAVKMVLVEIGQILGSFRGKFAVVGGSVPWLLLEDSEMEHVGTLDVDLNLDAEALQNGEYADLIKALMGHQYEQTEDTKDFQLRRMVPARDDGDDIDVRVDFLMPALSRSRLPERTDPKGQKSNTAAPDLDRVRCPPIHRESGLEIRKSGYCDIRCRIANPLPTPAMDCCPERIHGSQ</sequence>
<dbReference type="AlphaFoldDB" id="A0A7W8MTC5"/>
<reference evidence="2" key="1">
    <citation type="submission" date="2020-08" db="EMBL/GenBank/DDBJ databases">
        <title>Genomic Encyclopedia of Type Strains, Phase IV (KMG-V): Genome sequencing to study the core and pangenomes of soil and plant-associated prokaryotes.</title>
        <authorList>
            <person name="Whitman W."/>
        </authorList>
    </citation>
    <scope>NUCLEOTIDE SEQUENCE [LARGE SCALE GENOMIC DNA]</scope>
    <source>
        <strain evidence="2">M8UP27</strain>
    </source>
</reference>
<feature type="compositionally biased region" description="Basic and acidic residues" evidence="1">
    <location>
        <begin position="131"/>
        <end position="140"/>
    </location>
</feature>
<proteinExistence type="predicted"/>
<protein>
    <recommendedName>
        <fullName evidence="4">Nucleotidyltransferase AbiEii toxin of type IV toxin-antitoxin system</fullName>
    </recommendedName>
</protein>
<dbReference type="EMBL" id="JACHDY010000007">
    <property type="protein sequence ID" value="MBB5319302.1"/>
    <property type="molecule type" value="Genomic_DNA"/>
</dbReference>